<keyword evidence="3 5" id="KW-0378">Hydrolase</keyword>
<evidence type="ECO:0000256" key="1">
    <source>
        <dbReference type="ARBA" id="ARBA00009743"/>
    </source>
</evidence>
<dbReference type="Pfam" id="PF16499">
    <property type="entry name" value="Melibiase_2"/>
    <property type="match status" value="2"/>
</dbReference>
<dbReference type="STRING" id="698758.AXY_13780"/>
<dbReference type="Gene3D" id="3.20.20.70">
    <property type="entry name" value="Aldolase class I"/>
    <property type="match status" value="2"/>
</dbReference>
<evidence type="ECO:0000313" key="8">
    <source>
        <dbReference type="Proteomes" id="UP000006294"/>
    </source>
</evidence>
<evidence type="ECO:0000256" key="4">
    <source>
        <dbReference type="ARBA" id="ARBA00023295"/>
    </source>
</evidence>
<dbReference type="SUPFAM" id="SSF51445">
    <property type="entry name" value="(Trans)glycosidases"/>
    <property type="match status" value="2"/>
</dbReference>
<evidence type="ECO:0000256" key="5">
    <source>
        <dbReference type="RuleBase" id="RU361168"/>
    </source>
</evidence>
<dbReference type="AlphaFoldDB" id="K0IYC5"/>
<sequence>MSNNEVKKSSIATSRTAPAVLSDAEYMFPAFTNDKVLLNKKKDRLPAMGWNSWNAFGSKNSEALTKAMADAIIDLELDKLGYKYVVLDDGCYKSERVDGLLSNETVKFPSGFKSLSDYIHSKGLLFGMYNDIGTNLCAGAAVGTCGYEDVDTQSYVDWGVDFLKVDNCYYLWDNATFSDETNAKYTYAPNIRSITVSGADVDQTLSAVNDGKLLGNGAVKSEDDYVTNIGTFDGTHGDVTPIGELWSELAFTVDVPEAGEYAITVNYASGEEVGTGRWLQLAVGNIENEVRYFDDLLPLTETKTSFINSEEIIVSLAKGENVIRLMNHRRQENTLNSYAAFLEGLNAADPNHEIVLSICEWGKTHPHHWGYKVGDSWRILNDITFNVGSDGDPGKAVWSDDYTASITSQYNKAVIMDEFAGLDKGWNDPDMLVIGMDGLTQTMNETHMAMWCMMNAPLMLGMDLRRVKKGDEIWNIIANKELIQLNQDPLGIQAKRIYCSLDQENPDTVYVKDNNRVDILAKPLANGDIALSFINLSDELESNVHQVDVELIIKYIGDKMVNADQFKNARNFTVTDLWTGNQETNDNGIFSVKDLNAHDNLTVRVTPN</sequence>
<reference evidence="7 8" key="1">
    <citation type="submission" date="2011-01" db="EMBL/GenBank/DDBJ databases">
        <title>Whole genome sequence of Amphibacillus xylinus NBRC 15112.</title>
        <authorList>
            <person name="Nakazawa H."/>
            <person name="Katano Y."/>
            <person name="Nakamura S."/>
            <person name="Sasagawa M."/>
            <person name="Fukada J."/>
            <person name="Arai T."/>
            <person name="Sasakura N."/>
            <person name="Mochizuki D."/>
            <person name="Hosoyama A."/>
            <person name="Harada K."/>
            <person name="Horikawa H."/>
            <person name="Kato Y."/>
            <person name="Harada T."/>
            <person name="Sasaki K."/>
            <person name="Sekiguchi M."/>
            <person name="Hodoyama M."/>
            <person name="Nishiko R."/>
            <person name="Narita H."/>
            <person name="Hanamaki A."/>
            <person name="Hata C."/>
            <person name="Konno Y."/>
            <person name="Niimura Y."/>
            <person name="Yamazaki S."/>
            <person name="Fujita N."/>
        </authorList>
    </citation>
    <scope>NUCLEOTIDE SEQUENCE [LARGE SCALE GENOMIC DNA]</scope>
    <source>
        <strain evidence="8">ATCC 51415 / DSM 6626 / JCM 7361 / LMG 17667 / NBRC 15112 / Ep01</strain>
    </source>
</reference>
<dbReference type="InterPro" id="IPR013780">
    <property type="entry name" value="Glyco_hydro_b"/>
</dbReference>
<dbReference type="RefSeq" id="WP_015010113.1">
    <property type="nucleotide sequence ID" value="NC_018704.1"/>
</dbReference>
<name>K0IYC5_AMPXN</name>
<keyword evidence="4 5" id="KW-0326">Glycosidase</keyword>
<dbReference type="PATRIC" id="fig|698758.3.peg.1375"/>
<dbReference type="InterPro" id="IPR017853">
    <property type="entry name" value="GH"/>
</dbReference>
<dbReference type="PRINTS" id="PR00740">
    <property type="entry name" value="GLHYDRLASE27"/>
</dbReference>
<feature type="domain" description="Alpha galactosidase C-terminal" evidence="6">
    <location>
        <begin position="516"/>
        <end position="604"/>
    </location>
</feature>
<dbReference type="Proteomes" id="UP000006294">
    <property type="component" value="Chromosome"/>
</dbReference>
<dbReference type="CDD" id="cd14792">
    <property type="entry name" value="GH27"/>
    <property type="match status" value="1"/>
</dbReference>
<dbReference type="GO" id="GO:0004557">
    <property type="term" value="F:alpha-galactosidase activity"/>
    <property type="evidence" value="ECO:0007669"/>
    <property type="project" value="UniProtKB-EC"/>
</dbReference>
<evidence type="ECO:0000313" key="7">
    <source>
        <dbReference type="EMBL" id="BAM47510.1"/>
    </source>
</evidence>
<dbReference type="eggNOG" id="COG3345">
    <property type="taxonomic scope" value="Bacteria"/>
</dbReference>
<comment type="similarity">
    <text evidence="1 5">Belongs to the glycosyl hydrolase 27 family.</text>
</comment>
<dbReference type="InterPro" id="IPR041233">
    <property type="entry name" value="Melibiase_C"/>
</dbReference>
<comment type="catalytic activity">
    <reaction evidence="5">
        <text>Hydrolysis of terminal, non-reducing alpha-D-galactose residues in alpha-D-galactosides, including galactose oligosaccharides, galactomannans and galactolipids.</text>
        <dbReference type="EC" id="3.2.1.22"/>
    </reaction>
</comment>
<accession>K0IYC5</accession>
<organism evidence="7 8">
    <name type="scientific">Amphibacillus xylanus (strain ATCC 51415 / DSM 6626 / JCM 7361 / LMG 17667 / NBRC 15112 / Ep01)</name>
    <dbReference type="NCBI Taxonomy" id="698758"/>
    <lineage>
        <taxon>Bacteria</taxon>
        <taxon>Bacillati</taxon>
        <taxon>Bacillota</taxon>
        <taxon>Bacilli</taxon>
        <taxon>Bacillales</taxon>
        <taxon>Bacillaceae</taxon>
        <taxon>Amphibacillus</taxon>
    </lineage>
</organism>
<proteinExistence type="inferred from homology"/>
<evidence type="ECO:0000256" key="3">
    <source>
        <dbReference type="ARBA" id="ARBA00022801"/>
    </source>
</evidence>
<dbReference type="InterPro" id="IPR013785">
    <property type="entry name" value="Aldolase_TIM"/>
</dbReference>
<dbReference type="OrthoDB" id="9807519at2"/>
<evidence type="ECO:0000256" key="2">
    <source>
        <dbReference type="ARBA" id="ARBA00022729"/>
    </source>
</evidence>
<dbReference type="GO" id="GO:0005975">
    <property type="term" value="P:carbohydrate metabolic process"/>
    <property type="evidence" value="ECO:0007669"/>
    <property type="project" value="InterPro"/>
</dbReference>
<dbReference type="KEGG" id="axl:AXY_13780"/>
<dbReference type="Gene3D" id="2.60.40.1180">
    <property type="entry name" value="Golgi alpha-mannosidase II"/>
    <property type="match status" value="1"/>
</dbReference>
<keyword evidence="2" id="KW-0732">Signal</keyword>
<dbReference type="EC" id="3.2.1.22" evidence="5"/>
<dbReference type="PANTHER" id="PTHR11452">
    <property type="entry name" value="ALPHA-GALACTOSIDASE/ALPHA-N-ACETYLGALACTOSAMINIDASE"/>
    <property type="match status" value="1"/>
</dbReference>
<dbReference type="EMBL" id="AP012050">
    <property type="protein sequence ID" value="BAM47510.1"/>
    <property type="molecule type" value="Genomic_DNA"/>
</dbReference>
<protein>
    <recommendedName>
        <fullName evidence="5">Alpha-galactosidase</fullName>
        <ecNumber evidence="5">3.2.1.22</ecNumber>
    </recommendedName>
    <alternativeName>
        <fullName evidence="5">Melibiase</fullName>
    </alternativeName>
</protein>
<dbReference type="InterPro" id="IPR002241">
    <property type="entry name" value="Glyco_hydro_27"/>
</dbReference>
<gene>
    <name evidence="7" type="ordered locus">AXY_13780</name>
</gene>
<dbReference type="HOGENOM" id="CLU_459065_0_0_9"/>
<keyword evidence="5" id="KW-1015">Disulfide bond</keyword>
<keyword evidence="8" id="KW-1185">Reference proteome</keyword>
<dbReference type="PANTHER" id="PTHR11452:SF75">
    <property type="entry name" value="ALPHA-GALACTOSIDASE MEL1"/>
    <property type="match status" value="1"/>
</dbReference>
<evidence type="ECO:0000259" key="6">
    <source>
        <dbReference type="Pfam" id="PF17801"/>
    </source>
</evidence>
<dbReference type="Pfam" id="PF17801">
    <property type="entry name" value="Melibiase_C"/>
    <property type="match status" value="1"/>
</dbReference>